<feature type="compositionally biased region" description="Basic and acidic residues" evidence="1">
    <location>
        <begin position="32"/>
        <end position="44"/>
    </location>
</feature>
<dbReference type="OrthoDB" id="2573559at2759"/>
<keyword evidence="3" id="KW-1185">Reference proteome</keyword>
<dbReference type="STRING" id="914234.M2RGF8"/>
<feature type="compositionally biased region" description="Polar residues" evidence="1">
    <location>
        <begin position="738"/>
        <end position="748"/>
    </location>
</feature>
<feature type="compositionally biased region" description="Low complexity" evidence="1">
    <location>
        <begin position="133"/>
        <end position="150"/>
    </location>
</feature>
<feature type="region of interest" description="Disordered" evidence="1">
    <location>
        <begin position="728"/>
        <end position="857"/>
    </location>
</feature>
<feature type="compositionally biased region" description="Basic and acidic residues" evidence="1">
    <location>
        <begin position="911"/>
        <end position="930"/>
    </location>
</feature>
<evidence type="ECO:0000256" key="1">
    <source>
        <dbReference type="SAM" id="MobiDB-lite"/>
    </source>
</evidence>
<dbReference type="Proteomes" id="UP000016930">
    <property type="component" value="Unassembled WGS sequence"/>
</dbReference>
<feature type="compositionally biased region" description="Polar residues" evidence="1">
    <location>
        <begin position="526"/>
        <end position="540"/>
    </location>
</feature>
<organism evidence="2 3">
    <name type="scientific">Ceriporiopsis subvermispora (strain B)</name>
    <name type="common">White-rot fungus</name>
    <name type="synonym">Gelatoporia subvermispora</name>
    <dbReference type="NCBI Taxonomy" id="914234"/>
    <lineage>
        <taxon>Eukaryota</taxon>
        <taxon>Fungi</taxon>
        <taxon>Dikarya</taxon>
        <taxon>Basidiomycota</taxon>
        <taxon>Agaricomycotina</taxon>
        <taxon>Agaricomycetes</taxon>
        <taxon>Polyporales</taxon>
        <taxon>Gelatoporiaceae</taxon>
        <taxon>Gelatoporia</taxon>
    </lineage>
</organism>
<feature type="compositionally biased region" description="Basic residues" evidence="1">
    <location>
        <begin position="932"/>
        <end position="944"/>
    </location>
</feature>
<protein>
    <submittedName>
        <fullName evidence="2">Uncharacterized protein</fullName>
    </submittedName>
</protein>
<sequence length="968" mass="105260">MSRTAVYITEICLQQVYVVYESHSCGGASIAEETRPRDRRDKTNRVPSRFRAPTDPHFVRDVHHLSAPSPHKQRAEAMSSRIRGPGSPHIDIRQYIDKGVQTDDCLVSILNTPGLVTSDPRCSTDTASYTSNVSVSSTCESPPTTSSDTSGGAYSHVGDSSNEFSDPSPRPSIGTAKRELKRRQIPRAWPSTPTGRKVTSRILSLPETASAYSAKEVFEETTLRVVSMPLPEQYSHDIYSGSLENSLIDADEESPRVRVRSQATDLPHTPSPPSSPESIVFIANKTQLPERFLRNRTHLESSRPTHTDDEGQLSSCWVSWAKSPPRPIPALHGPLSLPGAEGTIIEEPDNLSRMIWGLEGEDSAATRGRSEFLSQPQSHSTPNRSHRPTMLNQANLPPRLQKSPGNVESADSKDFSNRRVRPHAPYVSREHKPHASKNQRQDAIDSLLHGQDPIDLGHILRLQSENLGYDRNYDFIGDRTLNSSMSDLRISHLGDESEVDWRSVLLGQSKSRNLGLSPGSIHKNSHAVSGTRDSTMSTSGLPAASATRSPIILDSLAGHLPFASHDNTPRRMSALEIAHKFRQQQLQHHLPTPPSSSSPLWSSDFSPYQESLWSPELIAASALPRMSSAGLAQQTALGYNVPEIRKTISDKVTTASAGNIGRRPQFLSPNHKSQAQDLSNILQGSPVFSAAGYTADASLMRSLAEYFQIHDSRLPDIHVQAALEHALPAVPRPPPNTPYATNGLSVRDTNSRRGVHVPSPLTATPPSPTSPKPRLRSFSHQQTRSIPLTRLIQRRLSSVPEEDIEQRLSPSPANSPARARSYSSGGVANASAHAASPPYLYTPPSPLDQGPTTRRASHEALLEHSHAVEHYPGPGWMQSDRDSMSAQATVRLPSVNVHRAQAGSALGNVSGRDDPGRRKEGGARGQEGGRGRGARRGGRGKKGRGGSSAPASAMNGPQRVDGGMMVKS</sequence>
<dbReference type="AlphaFoldDB" id="M2RGF8"/>
<feature type="compositionally biased region" description="Polar residues" evidence="1">
    <location>
        <begin position="117"/>
        <end position="132"/>
    </location>
</feature>
<dbReference type="HOGENOM" id="CLU_016019_0_0_1"/>
<evidence type="ECO:0000313" key="2">
    <source>
        <dbReference type="EMBL" id="EMD37886.1"/>
    </source>
</evidence>
<accession>M2RGF8</accession>
<feature type="region of interest" description="Disordered" evidence="1">
    <location>
        <begin position="31"/>
        <end position="55"/>
    </location>
</feature>
<feature type="region of interest" description="Disordered" evidence="1">
    <location>
        <begin position="901"/>
        <end position="968"/>
    </location>
</feature>
<feature type="region of interest" description="Disordered" evidence="1">
    <location>
        <begin position="512"/>
        <end position="543"/>
    </location>
</feature>
<feature type="region of interest" description="Disordered" evidence="1">
    <location>
        <begin position="249"/>
        <end position="278"/>
    </location>
</feature>
<feature type="region of interest" description="Disordered" evidence="1">
    <location>
        <begin position="366"/>
        <end position="440"/>
    </location>
</feature>
<reference evidence="2 3" key="1">
    <citation type="journal article" date="2012" name="Proc. Natl. Acad. Sci. U.S.A.">
        <title>Comparative genomics of Ceriporiopsis subvermispora and Phanerochaete chrysosporium provide insight into selective ligninolysis.</title>
        <authorList>
            <person name="Fernandez-Fueyo E."/>
            <person name="Ruiz-Duenas F.J."/>
            <person name="Ferreira P."/>
            <person name="Floudas D."/>
            <person name="Hibbett D.S."/>
            <person name="Canessa P."/>
            <person name="Larrondo L.F."/>
            <person name="James T.Y."/>
            <person name="Seelenfreund D."/>
            <person name="Lobos S."/>
            <person name="Polanco R."/>
            <person name="Tello M."/>
            <person name="Honda Y."/>
            <person name="Watanabe T."/>
            <person name="Watanabe T."/>
            <person name="Ryu J.S."/>
            <person name="Kubicek C.P."/>
            <person name="Schmoll M."/>
            <person name="Gaskell J."/>
            <person name="Hammel K.E."/>
            <person name="St John F.J."/>
            <person name="Vanden Wymelenberg A."/>
            <person name="Sabat G."/>
            <person name="Splinter BonDurant S."/>
            <person name="Syed K."/>
            <person name="Yadav J.S."/>
            <person name="Doddapaneni H."/>
            <person name="Subramanian V."/>
            <person name="Lavin J.L."/>
            <person name="Oguiza J.A."/>
            <person name="Perez G."/>
            <person name="Pisabarro A.G."/>
            <person name="Ramirez L."/>
            <person name="Santoyo F."/>
            <person name="Master E."/>
            <person name="Coutinho P.M."/>
            <person name="Henrissat B."/>
            <person name="Lombard V."/>
            <person name="Magnuson J.K."/>
            <person name="Kuees U."/>
            <person name="Hori C."/>
            <person name="Igarashi K."/>
            <person name="Samejima M."/>
            <person name="Held B.W."/>
            <person name="Barry K.W."/>
            <person name="LaButti K.M."/>
            <person name="Lapidus A."/>
            <person name="Lindquist E.A."/>
            <person name="Lucas S.M."/>
            <person name="Riley R."/>
            <person name="Salamov A.A."/>
            <person name="Hoffmeister D."/>
            <person name="Schwenk D."/>
            <person name="Hadar Y."/>
            <person name="Yarden O."/>
            <person name="de Vries R.P."/>
            <person name="Wiebenga A."/>
            <person name="Stenlid J."/>
            <person name="Eastwood D."/>
            <person name="Grigoriev I.V."/>
            <person name="Berka R.M."/>
            <person name="Blanchette R.A."/>
            <person name="Kersten P."/>
            <person name="Martinez A.T."/>
            <person name="Vicuna R."/>
            <person name="Cullen D."/>
        </authorList>
    </citation>
    <scope>NUCLEOTIDE SEQUENCE [LARGE SCALE GENOMIC DNA]</scope>
    <source>
        <strain evidence="2 3">B</strain>
    </source>
</reference>
<feature type="region of interest" description="Disordered" evidence="1">
    <location>
        <begin position="582"/>
        <end position="602"/>
    </location>
</feature>
<proteinExistence type="predicted"/>
<gene>
    <name evidence="2" type="ORF">CERSUDRAFT_123714</name>
</gene>
<evidence type="ECO:0000313" key="3">
    <source>
        <dbReference type="Proteomes" id="UP000016930"/>
    </source>
</evidence>
<feature type="compositionally biased region" description="Polar residues" evidence="1">
    <location>
        <begin position="372"/>
        <end position="383"/>
    </location>
</feature>
<dbReference type="EMBL" id="KB445796">
    <property type="protein sequence ID" value="EMD37886.1"/>
    <property type="molecule type" value="Genomic_DNA"/>
</dbReference>
<name>M2RGF8_CERS8</name>
<feature type="region of interest" description="Disordered" evidence="1">
    <location>
        <begin position="117"/>
        <end position="201"/>
    </location>
</feature>